<gene>
    <name evidence="1" type="ORF">SPLIT_LOCUS9604</name>
</gene>
<evidence type="ECO:0000313" key="2">
    <source>
        <dbReference type="Proteomes" id="UP001153321"/>
    </source>
</evidence>
<dbReference type="AlphaFoldDB" id="A0A9P0IFM7"/>
<dbReference type="GO" id="GO:0043022">
    <property type="term" value="F:ribosome binding"/>
    <property type="evidence" value="ECO:0007669"/>
    <property type="project" value="TreeGrafter"/>
</dbReference>
<evidence type="ECO:0000313" key="1">
    <source>
        <dbReference type="EMBL" id="CAH1644250.1"/>
    </source>
</evidence>
<protein>
    <submittedName>
        <fullName evidence="1">Uncharacterized protein</fullName>
    </submittedName>
</protein>
<sequence length="322" mass="38178">MKILPKLNWYLYYLEFIRTQHQDNTTLESRLRLRRHGSKVIETEKKMASAIIILPRRMCPVATRVIATNFHSLYSFTKTIPALQNSRPNYTLTTNFYNQSLVDFRHLRPRRNDCGDDKLTQPAKDSSSFLKGFQKSFGFSKRNEDPKKNRKRRVPRLILLQNPFTWLMIKIDFSVLRNIWDPTFHEREFKFGTKQAISRVTQVISTGQLKELNGLLTKPARLSLVRELDRNWGEKQRSLLALKNDDIQISSPRKVYFIRIGDKKFCDVDMAFLALKWAPINSIEALIFTEIFARFHREYTPHCIPEWTIAYFKVTRFEVLRR</sequence>
<dbReference type="GO" id="GO:0032979">
    <property type="term" value="P:protein insertion into mitochondrial inner membrane from matrix"/>
    <property type="evidence" value="ECO:0007669"/>
    <property type="project" value="TreeGrafter"/>
</dbReference>
<proteinExistence type="predicted"/>
<dbReference type="PANTHER" id="PTHR13333:SF5">
    <property type="entry name" value="M-AAA PROTEASE-INTERACTING PROTEIN 1, MITOCHONDRIAL"/>
    <property type="match status" value="1"/>
</dbReference>
<reference evidence="1" key="1">
    <citation type="submission" date="2022-02" db="EMBL/GenBank/DDBJ databases">
        <authorList>
            <person name="King R."/>
        </authorList>
    </citation>
    <scope>NUCLEOTIDE SEQUENCE</scope>
</reference>
<dbReference type="Proteomes" id="UP001153321">
    <property type="component" value="Chromosome 4"/>
</dbReference>
<accession>A0A9P0IFM7</accession>
<dbReference type="GO" id="GO:0005743">
    <property type="term" value="C:mitochondrial inner membrane"/>
    <property type="evidence" value="ECO:0007669"/>
    <property type="project" value="TreeGrafter"/>
</dbReference>
<name>A0A9P0IFM7_SPOLI</name>
<dbReference type="PANTHER" id="PTHR13333">
    <property type="entry name" value="M-AAA PROTEASE-INTERACTING PROTEIN 1, MITOCHONDRIAL"/>
    <property type="match status" value="1"/>
</dbReference>
<dbReference type="EMBL" id="LR824535">
    <property type="protein sequence ID" value="CAH1644250.1"/>
    <property type="molecule type" value="Genomic_DNA"/>
</dbReference>
<keyword evidence="2" id="KW-1185">Reference proteome</keyword>
<organism evidence="1 2">
    <name type="scientific">Spodoptera littoralis</name>
    <name type="common">Egyptian cotton leafworm</name>
    <dbReference type="NCBI Taxonomy" id="7109"/>
    <lineage>
        <taxon>Eukaryota</taxon>
        <taxon>Metazoa</taxon>
        <taxon>Ecdysozoa</taxon>
        <taxon>Arthropoda</taxon>
        <taxon>Hexapoda</taxon>
        <taxon>Insecta</taxon>
        <taxon>Pterygota</taxon>
        <taxon>Neoptera</taxon>
        <taxon>Endopterygota</taxon>
        <taxon>Lepidoptera</taxon>
        <taxon>Glossata</taxon>
        <taxon>Ditrysia</taxon>
        <taxon>Noctuoidea</taxon>
        <taxon>Noctuidae</taxon>
        <taxon>Amphipyrinae</taxon>
        <taxon>Spodoptera</taxon>
    </lineage>
</organism>